<dbReference type="OrthoDB" id="64915at2759"/>
<dbReference type="InterPro" id="IPR051450">
    <property type="entry name" value="Gfo/Idh/MocA_Oxidoreductases"/>
</dbReference>
<dbReference type="PANTHER" id="PTHR43377:SF12">
    <property type="entry name" value="BINDING ROSSMANN FOLD OXIDOREDUCTASE, PUTATIVE (AFU_ORTHOLOGUE AFUA_3G11840)-RELATED"/>
    <property type="match status" value="1"/>
</dbReference>
<dbReference type="Gene3D" id="3.30.360.10">
    <property type="entry name" value="Dihydrodipicolinate Reductase, domain 2"/>
    <property type="match status" value="2"/>
</dbReference>
<keyword evidence="3" id="KW-1185">Reference proteome</keyword>
<dbReference type="InterPro" id="IPR000683">
    <property type="entry name" value="Gfo/Idh/MocA-like_OxRdtase_N"/>
</dbReference>
<accession>A0A0D2DS83</accession>
<name>A0A0D2DS83_9EURO</name>
<dbReference type="VEuPathDB" id="FungiDB:Z517_07347"/>
<feature type="domain" description="Gfo/Idh/MocA-like oxidoreductase N-terminal" evidence="1">
    <location>
        <begin position="13"/>
        <end position="148"/>
    </location>
</feature>
<organism evidence="2 3">
    <name type="scientific">Fonsecaea pedrosoi CBS 271.37</name>
    <dbReference type="NCBI Taxonomy" id="1442368"/>
    <lineage>
        <taxon>Eukaryota</taxon>
        <taxon>Fungi</taxon>
        <taxon>Dikarya</taxon>
        <taxon>Ascomycota</taxon>
        <taxon>Pezizomycotina</taxon>
        <taxon>Eurotiomycetes</taxon>
        <taxon>Chaetothyriomycetidae</taxon>
        <taxon>Chaetothyriales</taxon>
        <taxon>Herpotrichiellaceae</taxon>
        <taxon>Fonsecaea</taxon>
    </lineage>
</organism>
<dbReference type="EMBL" id="KN846972">
    <property type="protein sequence ID" value="KIW80731.1"/>
    <property type="molecule type" value="Genomic_DNA"/>
</dbReference>
<dbReference type="Pfam" id="PF01408">
    <property type="entry name" value="GFO_IDH_MocA"/>
    <property type="match status" value="1"/>
</dbReference>
<dbReference type="InterPro" id="IPR036291">
    <property type="entry name" value="NAD(P)-bd_dom_sf"/>
</dbReference>
<dbReference type="AlphaFoldDB" id="A0A0D2DS83"/>
<dbReference type="Proteomes" id="UP000053029">
    <property type="component" value="Unassembled WGS sequence"/>
</dbReference>
<dbReference type="STRING" id="1442368.A0A0D2DS83"/>
<evidence type="ECO:0000259" key="1">
    <source>
        <dbReference type="Pfam" id="PF01408"/>
    </source>
</evidence>
<dbReference type="GeneID" id="25306837"/>
<dbReference type="GO" id="GO:0000166">
    <property type="term" value="F:nucleotide binding"/>
    <property type="evidence" value="ECO:0007669"/>
    <property type="project" value="InterPro"/>
</dbReference>
<proteinExistence type="predicted"/>
<dbReference type="PANTHER" id="PTHR43377">
    <property type="entry name" value="BILIVERDIN REDUCTASE A"/>
    <property type="match status" value="1"/>
</dbReference>
<evidence type="ECO:0000313" key="2">
    <source>
        <dbReference type="EMBL" id="KIW80731.1"/>
    </source>
</evidence>
<dbReference type="RefSeq" id="XP_013284539.1">
    <property type="nucleotide sequence ID" value="XM_013429085.1"/>
</dbReference>
<evidence type="ECO:0000313" key="3">
    <source>
        <dbReference type="Proteomes" id="UP000053029"/>
    </source>
</evidence>
<dbReference type="Gene3D" id="3.40.50.720">
    <property type="entry name" value="NAD(P)-binding Rossmann-like Domain"/>
    <property type="match status" value="1"/>
</dbReference>
<gene>
    <name evidence="2" type="ORF">Z517_07347</name>
</gene>
<protein>
    <submittedName>
        <fullName evidence="2">Unplaced genomic scaffold supercont1.4, whole genome shotgun sequence</fullName>
    </submittedName>
</protein>
<reference evidence="2 3" key="1">
    <citation type="submission" date="2015-01" db="EMBL/GenBank/DDBJ databases">
        <title>The Genome Sequence of Fonsecaea pedrosoi CBS 271.37.</title>
        <authorList>
            <consortium name="The Broad Institute Genomics Platform"/>
            <person name="Cuomo C."/>
            <person name="de Hoog S."/>
            <person name="Gorbushina A."/>
            <person name="Stielow B."/>
            <person name="Teixiera M."/>
            <person name="Abouelleil A."/>
            <person name="Chapman S.B."/>
            <person name="Priest M."/>
            <person name="Young S.K."/>
            <person name="Wortman J."/>
            <person name="Nusbaum C."/>
            <person name="Birren B."/>
        </authorList>
    </citation>
    <scope>NUCLEOTIDE SEQUENCE [LARGE SCALE GENOMIC DNA]</scope>
    <source>
        <strain evidence="2 3">CBS 271.37</strain>
    </source>
</reference>
<dbReference type="SUPFAM" id="SSF55347">
    <property type="entry name" value="Glyceraldehyde-3-phosphate dehydrogenase-like, C-terminal domain"/>
    <property type="match status" value="1"/>
</dbReference>
<dbReference type="SUPFAM" id="SSF51735">
    <property type="entry name" value="NAD(P)-binding Rossmann-fold domains"/>
    <property type="match status" value="1"/>
</dbReference>
<sequence>MGSIEPPPHPPQFLVIGAGSRGNAYARAVEASTSGTIAAVAEVDPFKRQEFGRRYIWGRDGQPTEHQSFGPWEEWVAWEKRRREDADKAGGPEPGYVPITGVFICTLDETHAPIIRAIAPLNLHILCEKPLALSLSDCLSISSALSKYPPKVVSIGHVLHYSPHNILLRKLLTRDQAIGEIVSIEHTEPVGWWHFSHSYVRGNWRRSTPEGVGSLLTKSGHDIDFILWLLCSPSALTGPIPHFPSTVSSNGALTHFRRARKPKAAGAATNCLSCPAEPDCIYSAKKLYRDRWLRQEKDTGWPLKIVVPEIEDIVSTKGWNAAEGQLMERLAEDYDKATTPDNVVAGRSWYGRCVYEADNDVVDDQVVTMEWEEDPEHGQDLGRGPKRALFHMTYPTQAQCERRGWIYGTLGEISYDSHKITVHTFANGKTTVHDIPKQAPEVEKSHGGGDWGLAGAFVQAVQNVNAGTMDIAQAQRELVGCDLEEIILSHAVVFAAEEARREKKVVRWADWWTKNSSLAP</sequence>
<dbReference type="HOGENOM" id="CLU_023194_4_3_1"/>